<feature type="transmembrane region" description="Helical" evidence="6">
    <location>
        <begin position="70"/>
        <end position="90"/>
    </location>
</feature>
<dbReference type="Proteomes" id="UP000571084">
    <property type="component" value="Unassembled WGS sequence"/>
</dbReference>
<feature type="transmembrane region" description="Helical" evidence="6">
    <location>
        <begin position="261"/>
        <end position="280"/>
    </location>
</feature>
<evidence type="ECO:0000256" key="5">
    <source>
        <dbReference type="ARBA" id="ARBA00023136"/>
    </source>
</evidence>
<feature type="transmembrane region" description="Helical" evidence="6">
    <location>
        <begin position="37"/>
        <end position="58"/>
    </location>
</feature>
<dbReference type="AlphaFoldDB" id="A0A840RNR9"/>
<sequence length="332" mass="35891">MQTKKYLTGILCCFAATLSWGAMFPVMTDALKYMDPFTFTALRYSIAAIAFIALLIFREGTRALSLKGERWGLAWLFGTAGFAGFGFLVFLGQKLAGSGGALSASIMMATMPMLALCVIWVLKKVRPPFFSFCFILMSFIGVLLVITKGDIHAVLTTPSTYQANIPLIIGALCWVFYTIGASYFPKWSPYRYTAITTVLGLTSVFAVVAILMFVGVIPVTTMAAVSKVAPHLVYMALIAGFVGVLCWNIGNKILTPLNGVLFMDVVPITAFSISSLSGVVPENMQITGACLVAFSLILNNLYQRQIQKNKVLSAPSGEVKLNIPKFAACASK</sequence>
<dbReference type="EMBL" id="JACHHQ010000003">
    <property type="protein sequence ID" value="MBB5200007.1"/>
    <property type="molecule type" value="Genomic_DNA"/>
</dbReference>
<dbReference type="PANTHER" id="PTHR32322:SF18">
    <property type="entry name" value="S-ADENOSYLMETHIONINE_S-ADENOSYLHOMOCYSTEINE TRANSPORTER"/>
    <property type="match status" value="1"/>
</dbReference>
<feature type="transmembrane region" description="Helical" evidence="6">
    <location>
        <begin position="231"/>
        <end position="249"/>
    </location>
</feature>
<name>A0A840RNR9_9BURK</name>
<dbReference type="InterPro" id="IPR000620">
    <property type="entry name" value="EamA_dom"/>
</dbReference>
<comment type="subcellular location">
    <subcellularLocation>
        <location evidence="1">Cell membrane</location>
        <topology evidence="1">Multi-pass membrane protein</topology>
    </subcellularLocation>
</comment>
<accession>A0A840RNR9</accession>
<evidence type="ECO:0000256" key="3">
    <source>
        <dbReference type="ARBA" id="ARBA00022692"/>
    </source>
</evidence>
<feature type="transmembrane region" description="Helical" evidence="6">
    <location>
        <begin position="102"/>
        <end position="122"/>
    </location>
</feature>
<feature type="transmembrane region" description="Helical" evidence="6">
    <location>
        <begin position="197"/>
        <end position="219"/>
    </location>
</feature>
<dbReference type="RefSeq" id="WP_168056345.1">
    <property type="nucleotide sequence ID" value="NZ_JAAOZT010000009.1"/>
</dbReference>
<evidence type="ECO:0000256" key="1">
    <source>
        <dbReference type="ARBA" id="ARBA00004651"/>
    </source>
</evidence>
<dbReference type="Pfam" id="PF00892">
    <property type="entry name" value="EamA"/>
    <property type="match status" value="2"/>
</dbReference>
<evidence type="ECO:0000256" key="4">
    <source>
        <dbReference type="ARBA" id="ARBA00022989"/>
    </source>
</evidence>
<gene>
    <name evidence="8" type="ORF">HNR39_001839</name>
</gene>
<keyword evidence="4 6" id="KW-1133">Transmembrane helix</keyword>
<dbReference type="InterPro" id="IPR050638">
    <property type="entry name" value="AA-Vitamin_Transporters"/>
</dbReference>
<reference evidence="8 9" key="1">
    <citation type="submission" date="2020-08" db="EMBL/GenBank/DDBJ databases">
        <title>Genomic Encyclopedia of Type Strains, Phase IV (KMG-IV): sequencing the most valuable type-strain genomes for metagenomic binning, comparative biology and taxonomic classification.</title>
        <authorList>
            <person name="Goeker M."/>
        </authorList>
    </citation>
    <scope>NUCLEOTIDE SEQUENCE [LARGE SCALE GENOMIC DNA]</scope>
    <source>
        <strain evidence="8 9">DSM 23240</strain>
    </source>
</reference>
<keyword evidence="2" id="KW-1003">Cell membrane</keyword>
<evidence type="ECO:0000313" key="9">
    <source>
        <dbReference type="Proteomes" id="UP000571084"/>
    </source>
</evidence>
<feature type="transmembrane region" description="Helical" evidence="6">
    <location>
        <begin position="286"/>
        <end position="302"/>
    </location>
</feature>
<protein>
    <submittedName>
        <fullName evidence="8">Drug/metabolite transporter (DMT)-like permease</fullName>
    </submittedName>
</protein>
<evidence type="ECO:0000256" key="2">
    <source>
        <dbReference type="ARBA" id="ARBA00022475"/>
    </source>
</evidence>
<dbReference type="GO" id="GO:0005886">
    <property type="term" value="C:plasma membrane"/>
    <property type="evidence" value="ECO:0007669"/>
    <property type="project" value="UniProtKB-SubCell"/>
</dbReference>
<keyword evidence="9" id="KW-1185">Reference proteome</keyword>
<feature type="transmembrane region" description="Helical" evidence="6">
    <location>
        <begin position="129"/>
        <end position="147"/>
    </location>
</feature>
<keyword evidence="5 6" id="KW-0472">Membrane</keyword>
<evidence type="ECO:0000313" key="8">
    <source>
        <dbReference type="EMBL" id="MBB5200007.1"/>
    </source>
</evidence>
<feature type="domain" description="EamA" evidence="7">
    <location>
        <begin position="8"/>
        <end position="146"/>
    </location>
</feature>
<evidence type="ECO:0000256" key="6">
    <source>
        <dbReference type="SAM" id="Phobius"/>
    </source>
</evidence>
<evidence type="ECO:0000259" key="7">
    <source>
        <dbReference type="Pfam" id="PF00892"/>
    </source>
</evidence>
<keyword evidence="3 6" id="KW-0812">Transmembrane</keyword>
<dbReference type="PANTHER" id="PTHR32322">
    <property type="entry name" value="INNER MEMBRANE TRANSPORTER"/>
    <property type="match status" value="1"/>
</dbReference>
<feature type="domain" description="EamA" evidence="7">
    <location>
        <begin position="167"/>
        <end position="300"/>
    </location>
</feature>
<organism evidence="8 9">
    <name type="scientific">Glaciimonas immobilis</name>
    <dbReference type="NCBI Taxonomy" id="728004"/>
    <lineage>
        <taxon>Bacteria</taxon>
        <taxon>Pseudomonadati</taxon>
        <taxon>Pseudomonadota</taxon>
        <taxon>Betaproteobacteria</taxon>
        <taxon>Burkholderiales</taxon>
        <taxon>Oxalobacteraceae</taxon>
        <taxon>Glaciimonas</taxon>
    </lineage>
</organism>
<comment type="caution">
    <text evidence="8">The sequence shown here is derived from an EMBL/GenBank/DDBJ whole genome shotgun (WGS) entry which is preliminary data.</text>
</comment>
<feature type="transmembrane region" description="Helical" evidence="6">
    <location>
        <begin position="167"/>
        <end position="185"/>
    </location>
</feature>
<proteinExistence type="predicted"/>